<sequence>MHIVVCNEGPSGLIFALLLSEIFVTKNISGKITIFHTHNSKNELFLVNKNDFLRLPRNIFDYISSAAVFKEIFSAERSAYFMDELENKLLEIILKSNNNFVQVIKKRFYPTSTQYDLLVLADGYSVNLQDNYRFEKEVILKSYELKVNFQTTKNQLQNNETEILSLLQTRYFLEQDNDQNFLKVNLSKSEYDNIDFNDDSTLNSIKNPWFLNIIRDGFEFFEVNVDEKLISITKSSNDLLVSKEFYKSYQQLDGRFICVIGDSALNSFNCNSWHRSMYLGIAISTATILAEQLTVGQAPFEITRNNLDEFSNAMLNFQKRFTYKFQSTNMDNILSKVTNNIVDNYNKHHPKNMLSSINPSDPMSILNKYPQLFEIDHTFDYKSDNILNGIREEYVKNIKQSVPEILSKKLDRIKNMINHFTIYESYTFCHNVSNNIESSKNNLS</sequence>
<proteinExistence type="predicted"/>
<evidence type="ECO:0000313" key="2">
    <source>
        <dbReference type="Proteomes" id="UP000018888"/>
    </source>
</evidence>
<gene>
    <name evidence="1" type="ORF">GLOIN_2v311817</name>
</gene>
<dbReference type="EMBL" id="AUPC02000178">
    <property type="protein sequence ID" value="POG67086.1"/>
    <property type="molecule type" value="Genomic_DNA"/>
</dbReference>
<dbReference type="Proteomes" id="UP000018888">
    <property type="component" value="Unassembled WGS sequence"/>
</dbReference>
<keyword evidence="2" id="KW-1185">Reference proteome</keyword>
<protein>
    <submittedName>
        <fullName evidence="1">Uncharacterized protein</fullName>
    </submittedName>
</protein>
<dbReference type="AlphaFoldDB" id="A0A2P4PNX1"/>
<organism evidence="1 2">
    <name type="scientific">Rhizophagus irregularis (strain DAOM 181602 / DAOM 197198 / MUCL 43194)</name>
    <name type="common">Arbuscular mycorrhizal fungus</name>
    <name type="synonym">Glomus intraradices</name>
    <dbReference type="NCBI Taxonomy" id="747089"/>
    <lineage>
        <taxon>Eukaryota</taxon>
        <taxon>Fungi</taxon>
        <taxon>Fungi incertae sedis</taxon>
        <taxon>Mucoromycota</taxon>
        <taxon>Glomeromycotina</taxon>
        <taxon>Glomeromycetes</taxon>
        <taxon>Glomerales</taxon>
        <taxon>Glomeraceae</taxon>
        <taxon>Rhizophagus</taxon>
    </lineage>
</organism>
<name>A0A2P4PNX1_RHIID</name>
<evidence type="ECO:0000313" key="1">
    <source>
        <dbReference type="EMBL" id="POG67086.1"/>
    </source>
</evidence>
<accession>A0A2P4PNX1</accession>
<comment type="caution">
    <text evidence="1">The sequence shown here is derived from an EMBL/GenBank/DDBJ whole genome shotgun (WGS) entry which is preliminary data.</text>
</comment>
<dbReference type="VEuPathDB" id="FungiDB:RhiirFUN_014683"/>
<reference evidence="1 2" key="1">
    <citation type="journal article" date="2013" name="Proc. Natl. Acad. Sci. U.S.A.">
        <title>Genome of an arbuscular mycorrhizal fungus provides insight into the oldest plant symbiosis.</title>
        <authorList>
            <person name="Tisserant E."/>
            <person name="Malbreil M."/>
            <person name="Kuo A."/>
            <person name="Kohler A."/>
            <person name="Symeonidi A."/>
            <person name="Balestrini R."/>
            <person name="Charron P."/>
            <person name="Duensing N."/>
            <person name="Frei Dit Frey N."/>
            <person name="Gianinazzi-Pearson V."/>
            <person name="Gilbert L.B."/>
            <person name="Handa Y."/>
            <person name="Herr J.R."/>
            <person name="Hijri M."/>
            <person name="Koul R."/>
            <person name="Kawaguchi M."/>
            <person name="Krajinski F."/>
            <person name="Lammers P.J."/>
            <person name="Masclaux F.G."/>
            <person name="Murat C."/>
            <person name="Morin E."/>
            <person name="Ndikumana S."/>
            <person name="Pagni M."/>
            <person name="Petitpierre D."/>
            <person name="Requena N."/>
            <person name="Rosikiewicz P."/>
            <person name="Riley R."/>
            <person name="Saito K."/>
            <person name="San Clemente H."/>
            <person name="Shapiro H."/>
            <person name="van Tuinen D."/>
            <person name="Becard G."/>
            <person name="Bonfante P."/>
            <person name="Paszkowski U."/>
            <person name="Shachar-Hill Y.Y."/>
            <person name="Tuskan G.A."/>
            <person name="Young P.W."/>
            <person name="Sanders I.R."/>
            <person name="Henrissat B."/>
            <person name="Rensing S.A."/>
            <person name="Grigoriev I.V."/>
            <person name="Corradi N."/>
            <person name="Roux C."/>
            <person name="Martin F."/>
        </authorList>
    </citation>
    <scope>NUCLEOTIDE SEQUENCE [LARGE SCALE GENOMIC DNA]</scope>
    <source>
        <strain evidence="1 2">DAOM 197198</strain>
    </source>
</reference>
<reference evidence="1 2" key="2">
    <citation type="journal article" date="2018" name="New Phytol.">
        <title>High intraspecific genome diversity in the model arbuscular mycorrhizal symbiont Rhizophagus irregularis.</title>
        <authorList>
            <person name="Chen E.C.H."/>
            <person name="Morin E."/>
            <person name="Beaudet D."/>
            <person name="Noel J."/>
            <person name="Yildirir G."/>
            <person name="Ndikumana S."/>
            <person name="Charron P."/>
            <person name="St-Onge C."/>
            <person name="Giorgi J."/>
            <person name="Kruger M."/>
            <person name="Marton T."/>
            <person name="Ropars J."/>
            <person name="Grigoriev I.V."/>
            <person name="Hainaut M."/>
            <person name="Henrissat B."/>
            <person name="Roux C."/>
            <person name="Martin F."/>
            <person name="Corradi N."/>
        </authorList>
    </citation>
    <scope>NUCLEOTIDE SEQUENCE [LARGE SCALE GENOMIC DNA]</scope>
    <source>
        <strain evidence="1 2">DAOM 197198</strain>
    </source>
</reference>